<dbReference type="EMBL" id="CP053542">
    <property type="protein sequence ID" value="QJY38014.1"/>
    <property type="molecule type" value="Genomic_DNA"/>
</dbReference>
<keyword evidence="1" id="KW-1133">Transmembrane helix</keyword>
<dbReference type="Pfam" id="PF05437">
    <property type="entry name" value="AzlD"/>
    <property type="match status" value="1"/>
</dbReference>
<reference evidence="2 3" key="1">
    <citation type="submission" date="2020-05" db="EMBL/GenBank/DDBJ databases">
        <title>First description outside Europe of the emergent pathogen for shellfish aquaculture Vibrio europaeus.</title>
        <authorList>
            <person name="Dubert J."/>
            <person name="Rojas R."/>
        </authorList>
    </citation>
    <scope>NUCLEOTIDE SEQUENCE [LARGE SCALE GENOMIC DNA]</scope>
    <source>
        <strain evidence="2 3">NPI-1</strain>
        <plasmid evidence="3">pveu</plasmid>
    </source>
</reference>
<dbReference type="Proteomes" id="UP000501443">
    <property type="component" value="Plasmid pveu"/>
</dbReference>
<geneLocation type="plasmid" evidence="3">
    <name>pveu</name>
</geneLocation>
<organism evidence="2 3">
    <name type="scientific">Vibrio europaeus</name>
    <dbReference type="NCBI Taxonomy" id="300876"/>
    <lineage>
        <taxon>Bacteria</taxon>
        <taxon>Pseudomonadati</taxon>
        <taxon>Pseudomonadota</taxon>
        <taxon>Gammaproteobacteria</taxon>
        <taxon>Vibrionales</taxon>
        <taxon>Vibrionaceae</taxon>
        <taxon>Vibrio</taxon>
        <taxon>Vibrio oreintalis group</taxon>
    </lineage>
</organism>
<keyword evidence="1" id="KW-0472">Membrane</keyword>
<feature type="transmembrane region" description="Helical" evidence="1">
    <location>
        <begin position="88"/>
        <end position="106"/>
    </location>
</feature>
<proteinExistence type="predicted"/>
<protein>
    <submittedName>
        <fullName evidence="2">AzlD domain-containing protein</fullName>
    </submittedName>
</protein>
<gene>
    <name evidence="2" type="ORF">HOO69_15620</name>
</gene>
<name>A0AAE7AZW0_9VIBR</name>
<evidence type="ECO:0000313" key="3">
    <source>
        <dbReference type="Proteomes" id="UP000501443"/>
    </source>
</evidence>
<evidence type="ECO:0000256" key="1">
    <source>
        <dbReference type="SAM" id="Phobius"/>
    </source>
</evidence>
<sequence length="110" mass="11915">MTQSMIWVVLITSAIATFLLRYSFLWLNGKRPFPDVAAKWLTLIPPAAIIALIVPSLMTSVDSANIEGAPKLVAALLAVVIMGRTRSAGSALVVGMLALWLGQWLMGWHL</sequence>
<dbReference type="AlphaFoldDB" id="A0AAE7AZW0"/>
<feature type="transmembrane region" description="Helical" evidence="1">
    <location>
        <begin position="40"/>
        <end position="58"/>
    </location>
</feature>
<keyword evidence="2" id="KW-0614">Plasmid</keyword>
<dbReference type="RefSeq" id="WP_171802435.1">
    <property type="nucleotide sequence ID" value="NZ_CP053542.1"/>
</dbReference>
<keyword evidence="1" id="KW-0812">Transmembrane</keyword>
<dbReference type="InterPro" id="IPR008407">
    <property type="entry name" value="Brnchd-chn_aa_trnsp_AzlD"/>
</dbReference>
<feature type="transmembrane region" description="Helical" evidence="1">
    <location>
        <begin position="6"/>
        <end position="28"/>
    </location>
</feature>
<accession>A0AAE7AZW0</accession>
<evidence type="ECO:0000313" key="2">
    <source>
        <dbReference type="EMBL" id="QJY38014.1"/>
    </source>
</evidence>
<feature type="transmembrane region" description="Helical" evidence="1">
    <location>
        <begin position="64"/>
        <end position="81"/>
    </location>
</feature>